<dbReference type="EMBL" id="JAGMVJ010000024">
    <property type="protein sequence ID" value="KAH7071749.1"/>
    <property type="molecule type" value="Genomic_DNA"/>
</dbReference>
<dbReference type="Proteomes" id="UP000813461">
    <property type="component" value="Unassembled WGS sequence"/>
</dbReference>
<comment type="caution">
    <text evidence="2">The sequence shown here is derived from an EMBL/GenBank/DDBJ whole genome shotgun (WGS) entry which is preliminary data.</text>
</comment>
<keyword evidence="3" id="KW-1185">Reference proteome</keyword>
<dbReference type="PANTHER" id="PTHR38166:SF1">
    <property type="entry name" value="C2H2-TYPE DOMAIN-CONTAINING PROTEIN"/>
    <property type="match status" value="1"/>
</dbReference>
<accession>A0A8K0QUF0</accession>
<feature type="compositionally biased region" description="Polar residues" evidence="1">
    <location>
        <begin position="677"/>
        <end position="687"/>
    </location>
</feature>
<dbReference type="AlphaFoldDB" id="A0A8K0QUF0"/>
<feature type="region of interest" description="Disordered" evidence="1">
    <location>
        <begin position="420"/>
        <end position="458"/>
    </location>
</feature>
<feature type="region of interest" description="Disordered" evidence="1">
    <location>
        <begin position="63"/>
        <end position="102"/>
    </location>
</feature>
<feature type="region of interest" description="Disordered" evidence="1">
    <location>
        <begin position="1"/>
        <end position="49"/>
    </location>
</feature>
<evidence type="ECO:0008006" key="4">
    <source>
        <dbReference type="Google" id="ProtNLM"/>
    </source>
</evidence>
<feature type="compositionally biased region" description="Basic and acidic residues" evidence="1">
    <location>
        <begin position="11"/>
        <end position="22"/>
    </location>
</feature>
<proteinExistence type="predicted"/>
<evidence type="ECO:0000313" key="2">
    <source>
        <dbReference type="EMBL" id="KAH7071749.1"/>
    </source>
</evidence>
<feature type="region of interest" description="Disordered" evidence="1">
    <location>
        <begin position="332"/>
        <end position="367"/>
    </location>
</feature>
<organism evidence="2 3">
    <name type="scientific">Paraphoma chrysanthemicola</name>
    <dbReference type="NCBI Taxonomy" id="798071"/>
    <lineage>
        <taxon>Eukaryota</taxon>
        <taxon>Fungi</taxon>
        <taxon>Dikarya</taxon>
        <taxon>Ascomycota</taxon>
        <taxon>Pezizomycotina</taxon>
        <taxon>Dothideomycetes</taxon>
        <taxon>Pleosporomycetidae</taxon>
        <taxon>Pleosporales</taxon>
        <taxon>Pleosporineae</taxon>
        <taxon>Phaeosphaeriaceae</taxon>
        <taxon>Paraphoma</taxon>
    </lineage>
</organism>
<protein>
    <recommendedName>
        <fullName evidence="4">C2H2-type domain-containing protein</fullName>
    </recommendedName>
</protein>
<feature type="compositionally biased region" description="Low complexity" evidence="1">
    <location>
        <begin position="83"/>
        <end position="100"/>
    </location>
</feature>
<reference evidence="2" key="1">
    <citation type="journal article" date="2021" name="Nat. Commun.">
        <title>Genetic determinants of endophytism in the Arabidopsis root mycobiome.</title>
        <authorList>
            <person name="Mesny F."/>
            <person name="Miyauchi S."/>
            <person name="Thiergart T."/>
            <person name="Pickel B."/>
            <person name="Atanasova L."/>
            <person name="Karlsson M."/>
            <person name="Huettel B."/>
            <person name="Barry K.W."/>
            <person name="Haridas S."/>
            <person name="Chen C."/>
            <person name="Bauer D."/>
            <person name="Andreopoulos W."/>
            <person name="Pangilinan J."/>
            <person name="LaButti K."/>
            <person name="Riley R."/>
            <person name="Lipzen A."/>
            <person name="Clum A."/>
            <person name="Drula E."/>
            <person name="Henrissat B."/>
            <person name="Kohler A."/>
            <person name="Grigoriev I.V."/>
            <person name="Martin F.M."/>
            <person name="Hacquard S."/>
        </authorList>
    </citation>
    <scope>NUCLEOTIDE SEQUENCE</scope>
    <source>
        <strain evidence="2">MPI-SDFR-AT-0120</strain>
    </source>
</reference>
<name>A0A8K0QUF0_9PLEO</name>
<dbReference type="PANTHER" id="PTHR38166">
    <property type="entry name" value="C2H2-TYPE DOMAIN-CONTAINING PROTEIN-RELATED"/>
    <property type="match status" value="1"/>
</dbReference>
<dbReference type="OrthoDB" id="4738706at2759"/>
<evidence type="ECO:0000256" key="1">
    <source>
        <dbReference type="SAM" id="MobiDB-lite"/>
    </source>
</evidence>
<evidence type="ECO:0000313" key="3">
    <source>
        <dbReference type="Proteomes" id="UP000813461"/>
    </source>
</evidence>
<feature type="region of interest" description="Disordered" evidence="1">
    <location>
        <begin position="661"/>
        <end position="687"/>
    </location>
</feature>
<sequence>MQTTPAAASSKDSEDTPIHCERSGPANGQSSKGPLSLGPMPKPRPTPIYKDKRIEEYWSFLKSVPDPQKDQPSSLSRCPSLMSGGTLSSRNSSTRSTRSSVWGPIDGDFGTLTEAVWTQDVQVPSPATAYTAASVSECPATTCEDTYQSCGPAVEQARHEFENFDGILVCGFCTEYTDVPSCPNRVGLFMRHLVEIHGAAENKSDNGKRKMSTRSLSLEEPVASCSICTEPFSAQGFYEHLPGCIVREVTRSDKPEFRFGSNVPKHGSFSEDSCAVIESKDSMRPSCALEDSDLCIQNDHCPLSPPMSIAEPHERCDDMASITESSRCLSLTSSRVMDSSEDETDWTEEHTSRESSPGASQVPRRLSPAKRKIVEEVMQQFHLLFSRALRTHTSGGTNTNATSGVSGGWSSNASVYSTSSFTSRKRSLSGGGSSPPDDEDETNKRRKPDNKATGRKPIPELRLACPYYKRNPGRHQTFTSCRDPGFVTVARLKEHLYRRHLLPPQCNRCCTTFSTDIALREHQRDPAGCQVKDQVALEGFDKDQERQLKSKKKSQVYQTEDEKWKSVYRILFPEDSDTDIPTPYIEYQPCTGEVAEPSHVLRFQQFSRLELPRLVRRTLEAVVEQEAQPLEDKLKDRLVDIVKECQTQLFAMFQTIDGPKIKASNSPTSEVGPPATSEPSASFAQPSTQSGDFVAMDMFDDFGFRATYTSGPSLVAVRSKAPSTLPSSSNSSDSGYDSTWASRQANIVSTNGLQSNLALPMSLECEEYLQLGNHSGLYMDGANASGQSLATGPGSTLEEPLGMRLDMSSDQSIWSVLEPLAGMDESVDVTTHQLGDFGMSWHI</sequence>
<gene>
    <name evidence="2" type="ORF">FB567DRAFT_210048</name>
</gene>